<organism evidence="1 2">
    <name type="scientific">Tenacibaculum geojense</name>
    <dbReference type="NCBI Taxonomy" id="915352"/>
    <lineage>
        <taxon>Bacteria</taxon>
        <taxon>Pseudomonadati</taxon>
        <taxon>Bacteroidota</taxon>
        <taxon>Flavobacteriia</taxon>
        <taxon>Flavobacteriales</taxon>
        <taxon>Flavobacteriaceae</taxon>
        <taxon>Tenacibaculum</taxon>
    </lineage>
</organism>
<sequence length="169" mass="19987">MKFLNSLIFFTLFFGNCYSQKKLEYEKIKTDILNSSESLNTTFLLPSSDFFVAIIKDSTVDNPEMNPCVDIESNKEINEIIIKILKSYKLLETLYIEIDYEKYESVESKQKFIPKETELYIELFFKSKQYDYISCFVPVFNKNIARKIVADFGKLFECNSCFKKLKRKI</sequence>
<comment type="caution">
    <text evidence="1">The sequence shown here is derived from an EMBL/GenBank/DDBJ whole genome shotgun (WGS) entry which is preliminary data.</text>
</comment>
<dbReference type="EMBL" id="JBHTJR010000027">
    <property type="protein sequence ID" value="MFD0992575.1"/>
    <property type="molecule type" value="Genomic_DNA"/>
</dbReference>
<reference evidence="2" key="1">
    <citation type="journal article" date="2019" name="Int. J. Syst. Evol. Microbiol.">
        <title>The Global Catalogue of Microorganisms (GCM) 10K type strain sequencing project: providing services to taxonomists for standard genome sequencing and annotation.</title>
        <authorList>
            <consortium name="The Broad Institute Genomics Platform"/>
            <consortium name="The Broad Institute Genome Sequencing Center for Infectious Disease"/>
            <person name="Wu L."/>
            <person name="Ma J."/>
        </authorList>
    </citation>
    <scope>NUCLEOTIDE SEQUENCE [LARGE SCALE GENOMIC DNA]</scope>
    <source>
        <strain evidence="2">CCUG 60527</strain>
    </source>
</reference>
<evidence type="ECO:0008006" key="3">
    <source>
        <dbReference type="Google" id="ProtNLM"/>
    </source>
</evidence>
<evidence type="ECO:0000313" key="2">
    <source>
        <dbReference type="Proteomes" id="UP001597062"/>
    </source>
</evidence>
<accession>A0ABW3JQU3</accession>
<keyword evidence="2" id="KW-1185">Reference proteome</keyword>
<protein>
    <recommendedName>
        <fullName evidence="3">Lipoprotein</fullName>
    </recommendedName>
</protein>
<evidence type="ECO:0000313" key="1">
    <source>
        <dbReference type="EMBL" id="MFD0992575.1"/>
    </source>
</evidence>
<dbReference type="RefSeq" id="WP_386106002.1">
    <property type="nucleotide sequence ID" value="NZ_JBHTJR010000027.1"/>
</dbReference>
<gene>
    <name evidence="1" type="ORF">ACFQ1U_05105</name>
</gene>
<proteinExistence type="predicted"/>
<dbReference type="Proteomes" id="UP001597062">
    <property type="component" value="Unassembled WGS sequence"/>
</dbReference>
<name>A0ABW3JQU3_9FLAO</name>